<organism evidence="1 2">
    <name type="scientific">Pseudocercospora eumusae</name>
    <dbReference type="NCBI Taxonomy" id="321146"/>
    <lineage>
        <taxon>Eukaryota</taxon>
        <taxon>Fungi</taxon>
        <taxon>Dikarya</taxon>
        <taxon>Ascomycota</taxon>
        <taxon>Pezizomycotina</taxon>
        <taxon>Dothideomycetes</taxon>
        <taxon>Dothideomycetidae</taxon>
        <taxon>Mycosphaerellales</taxon>
        <taxon>Mycosphaerellaceae</taxon>
        <taxon>Pseudocercospora</taxon>
    </lineage>
</organism>
<sequence length="117" mass="13780">MFVQPALCPVDFSQVPKPSRKAVYVQTSTSTTMQAVEKRRDSNAVPRQAHREDKEKKFFKWFHRRFSGNHVPQPGDRDYFDQARAYDVVEPLMPLLVAEKRPKLYPDPYRNSERPNE</sequence>
<protein>
    <submittedName>
        <fullName evidence="1">Uncharacterized protein</fullName>
    </submittedName>
</protein>
<evidence type="ECO:0000313" key="2">
    <source>
        <dbReference type="Proteomes" id="UP000070133"/>
    </source>
</evidence>
<name>A0A139HRJ7_9PEZI</name>
<proteinExistence type="predicted"/>
<dbReference type="AlphaFoldDB" id="A0A139HRJ7"/>
<reference evidence="1 2" key="1">
    <citation type="submission" date="2015-07" db="EMBL/GenBank/DDBJ databases">
        <title>Comparative genomics of the Sigatoka disease complex on banana suggests a link between parallel evolutionary changes in Pseudocercospora fijiensis and Pseudocercospora eumusae and increased virulence on the banana host.</title>
        <authorList>
            <person name="Chang T.-C."/>
            <person name="Salvucci A."/>
            <person name="Crous P.W."/>
            <person name="Stergiopoulos I."/>
        </authorList>
    </citation>
    <scope>NUCLEOTIDE SEQUENCE [LARGE SCALE GENOMIC DNA]</scope>
    <source>
        <strain evidence="1 2">CBS 114824</strain>
    </source>
</reference>
<keyword evidence="2" id="KW-1185">Reference proteome</keyword>
<comment type="caution">
    <text evidence="1">The sequence shown here is derived from an EMBL/GenBank/DDBJ whole genome shotgun (WGS) entry which is preliminary data.</text>
</comment>
<dbReference type="OrthoDB" id="3641146at2759"/>
<dbReference type="Proteomes" id="UP000070133">
    <property type="component" value="Unassembled WGS sequence"/>
</dbReference>
<dbReference type="EMBL" id="LFZN01000015">
    <property type="protein sequence ID" value="KXT05091.1"/>
    <property type="molecule type" value="Genomic_DNA"/>
</dbReference>
<evidence type="ECO:0000313" key="1">
    <source>
        <dbReference type="EMBL" id="KXT05091.1"/>
    </source>
</evidence>
<gene>
    <name evidence="1" type="ORF">AC578_7579</name>
</gene>
<accession>A0A139HRJ7</accession>